<sequence length="352" mass="39052">MMFPFYIPPPTINTGSITFPPAPPLPPRPRLVSKPNPQLKANAGGPKTRRIYWPNRLDAAYATHSLSAVDGLSRPFVGPLHPAFLVRRSLERLAFTRVTLPHIRPEPLPSIVIDRFLQQGRIWSGFGATCPGFNYPAANKSASSISSGSSSEHSERVLRGHNHSNCTARLVAKFTSPTEHYGREGVCPEAAREAWLYTHNLRCLQGKVVPRWWGVYYAEQSAGRGTRRAEVLCAIMEDAGRPLDEVEAGHLDKADKIVIRDKYAALHASGVVHYSCAPKHWLVPYSLELLPIDVCSLRLIDFGSSLVRRDVFTDSFAGGIPAAGAQYLGAMDQDEWERHAQVEMEHVCKIWA</sequence>
<keyword evidence="3" id="KW-1185">Reference proteome</keyword>
<evidence type="ECO:0008006" key="4">
    <source>
        <dbReference type="Google" id="ProtNLM"/>
    </source>
</evidence>
<comment type="caution">
    <text evidence="2">The sequence shown here is derived from an EMBL/GenBank/DDBJ whole genome shotgun (WGS) entry which is preliminary data.</text>
</comment>
<dbReference type="RefSeq" id="XP_028472687.1">
    <property type="nucleotide sequence ID" value="XM_028618799.1"/>
</dbReference>
<dbReference type="EMBL" id="RSCE01000015">
    <property type="protein sequence ID" value="RSH77540.1"/>
    <property type="molecule type" value="Genomic_DNA"/>
</dbReference>
<evidence type="ECO:0000256" key="1">
    <source>
        <dbReference type="SAM" id="MobiDB-lite"/>
    </source>
</evidence>
<feature type="region of interest" description="Disordered" evidence="1">
    <location>
        <begin position="23"/>
        <end position="46"/>
    </location>
</feature>
<evidence type="ECO:0000313" key="2">
    <source>
        <dbReference type="EMBL" id="RSH77540.1"/>
    </source>
</evidence>
<dbReference type="GeneID" id="39587639"/>
<organism evidence="2 3">
    <name type="scientific">Apiotrichum porosum</name>
    <dbReference type="NCBI Taxonomy" id="105984"/>
    <lineage>
        <taxon>Eukaryota</taxon>
        <taxon>Fungi</taxon>
        <taxon>Dikarya</taxon>
        <taxon>Basidiomycota</taxon>
        <taxon>Agaricomycotina</taxon>
        <taxon>Tremellomycetes</taxon>
        <taxon>Trichosporonales</taxon>
        <taxon>Trichosporonaceae</taxon>
        <taxon>Apiotrichum</taxon>
    </lineage>
</organism>
<proteinExistence type="predicted"/>
<dbReference type="AlphaFoldDB" id="A0A427XF54"/>
<name>A0A427XF54_9TREE</name>
<dbReference type="OrthoDB" id="3182995at2759"/>
<reference evidence="2 3" key="1">
    <citation type="submission" date="2018-11" db="EMBL/GenBank/DDBJ databases">
        <title>Genome sequence of Apiotrichum porosum DSM 27194.</title>
        <authorList>
            <person name="Aliyu H."/>
            <person name="Gorte O."/>
            <person name="Ochsenreither K."/>
        </authorList>
    </citation>
    <scope>NUCLEOTIDE SEQUENCE [LARGE SCALE GENOMIC DNA]</scope>
    <source>
        <strain evidence="2 3">DSM 27194</strain>
    </source>
</reference>
<protein>
    <recommendedName>
        <fullName evidence="4">Protein kinase domain-containing protein</fullName>
    </recommendedName>
</protein>
<gene>
    <name evidence="2" type="ORF">EHS24_003096</name>
</gene>
<dbReference type="Proteomes" id="UP000279236">
    <property type="component" value="Unassembled WGS sequence"/>
</dbReference>
<evidence type="ECO:0000313" key="3">
    <source>
        <dbReference type="Proteomes" id="UP000279236"/>
    </source>
</evidence>
<accession>A0A427XF54</accession>